<evidence type="ECO:0000256" key="2">
    <source>
        <dbReference type="ARBA" id="ARBA00022737"/>
    </source>
</evidence>
<dbReference type="SUPFAM" id="SSF52540">
    <property type="entry name" value="P-loop containing nucleoside triphosphate hydrolases"/>
    <property type="match status" value="1"/>
</dbReference>
<sequence length="1047" mass="116641">MRAGGGCTVQQTLTTEAASVLKHSLSLARRRGHAQVTPLHVAATLLITSSRSSLLKRACLKSQASSYETASHSFHYSRALELCFSVALNRLPTTTGPLLHGCQPSLSNALIAALKRAQAHQRRGSIEQQQQQQHVQHQQQQLLAIKVELEQLILSILDDPSVSRVMKEAGFSSTAVKNNLEEDSCFGSYTSNTSGGGGVFSTPCSPSRIESGLSHTHFLNSSFEQNPILFSPNFKKVSTKNSSDSMKEEDIKLVLEVLLRKKKRNNTVIVGDSVSLTENLVSEIMSKVENGDVPEELKSARFIKFQFSSVPLRFMRREEVEMNLSDLKRKVDSSLSTGGGVIIYTGDLKWCVEERERGVPNTGYSPVDHLVSEIGSLVFGYGSSLNTRVWLMATANYQTYMRCQMKQPPLEIQWALQAVSVPSGGLGLSLTATSVHESRMTFTSKEEHDMLNCCAECKSNYEKEAILFKSGKQSPTSTYICSGNAKGMDNGSSHLPCWLQSPYYSERVQKDGLADLKIKWNRLCHNLHQGRHTLNQNMSSSLLNKQNLREKSYTSYVSTYPWWPNKGRVFPDTNSISFADSSLKPDNGASSLPRFRRQQSCHIEFSFSDGNHRHQLEEPDLDSLKSREGKEVKITLALGTSLFSDYGKVAELKAENPTQQGDIRNVLQDNVPWQSEVIPSVVQCLVDAKAVKEDTWLLIEGNDLVGKRRLARAIAQSVFGSAELLFSINMRETSDNKLNPCTELVKRALKNHEKLVVLVEDIDFSDCHFVTFLSDAFKSGKFGESRTRDGSFGQAIFILTRGDGINQKPTSSAIQMKLQVNELIPKSETPKVDHKRKAEWDLLNRNKISRINEDEEDSCNVIEHGNSSKKDLSRQSSSNTLDLNIEANEEDDGMEVKATAFSPISSNSTRDVLQNPSGFLELIRNRFVFCRTPPEDSLITREMFLSKIKGSFEVVCGGENRNRVYSFAVEDMVLEEVLLGCGSFLNSLFDEWLKDIFQTSVEQTVRRIGGKEDRSIRLCLGGNVESGAEVGFMGSNLPKTIQVSYVQ</sequence>
<dbReference type="PANTHER" id="PTHR43572">
    <property type="entry name" value="CHAPERONE PROTEIN CLPD, CHLOROPLASTIC"/>
    <property type="match status" value="1"/>
</dbReference>
<comment type="similarity">
    <text evidence="1">Belongs to the ClpA/ClpB family.</text>
</comment>
<dbReference type="AlphaFoldDB" id="A0AA89BCD9"/>
<dbReference type="EMBL" id="JAVXUP010000287">
    <property type="protein sequence ID" value="KAK3031952.1"/>
    <property type="molecule type" value="Genomic_DNA"/>
</dbReference>
<dbReference type="Gene3D" id="3.40.50.300">
    <property type="entry name" value="P-loop containing nucleotide triphosphate hydrolases"/>
    <property type="match status" value="2"/>
</dbReference>
<dbReference type="InterPro" id="IPR058680">
    <property type="entry name" value="NBD_SMAX1-like"/>
</dbReference>
<dbReference type="InterPro" id="IPR027417">
    <property type="entry name" value="P-loop_NTPase"/>
</dbReference>
<dbReference type="Gene3D" id="1.10.1780.10">
    <property type="entry name" value="Clp, N-terminal domain"/>
    <property type="match status" value="1"/>
</dbReference>
<reference evidence="5" key="1">
    <citation type="submission" date="2022-12" db="EMBL/GenBank/DDBJ databases">
        <title>Draft genome assemblies for two species of Escallonia (Escalloniales).</title>
        <authorList>
            <person name="Chanderbali A."/>
            <person name="Dervinis C."/>
            <person name="Anghel I."/>
            <person name="Soltis D."/>
            <person name="Soltis P."/>
            <person name="Zapata F."/>
        </authorList>
    </citation>
    <scope>NUCLEOTIDE SEQUENCE</scope>
    <source>
        <strain evidence="5">UCBG64.0493</strain>
        <tissue evidence="5">Leaf</tissue>
    </source>
</reference>
<name>A0AA89BCD9_9ASTE</name>
<evidence type="ECO:0000313" key="5">
    <source>
        <dbReference type="EMBL" id="KAK3031952.1"/>
    </source>
</evidence>
<evidence type="ECO:0000259" key="4">
    <source>
        <dbReference type="PROSITE" id="PS51903"/>
    </source>
</evidence>
<evidence type="ECO:0000256" key="3">
    <source>
        <dbReference type="PROSITE-ProRule" id="PRU01251"/>
    </source>
</evidence>
<protein>
    <recommendedName>
        <fullName evidence="4">Clp R domain-containing protein</fullName>
    </recommendedName>
</protein>
<keyword evidence="2 3" id="KW-0677">Repeat</keyword>
<dbReference type="Pfam" id="PF23569">
    <property type="entry name" value="NBD_SMAX1"/>
    <property type="match status" value="1"/>
</dbReference>
<proteinExistence type="inferred from homology"/>
<dbReference type="InterPro" id="IPR051650">
    <property type="entry name" value="SL_signaling_regulator"/>
</dbReference>
<keyword evidence="6" id="KW-1185">Reference proteome</keyword>
<dbReference type="PANTHER" id="PTHR43572:SF3">
    <property type="entry name" value="PROTEIN SMAX1-LIKE 5"/>
    <property type="match status" value="1"/>
</dbReference>
<dbReference type="InterPro" id="IPR004176">
    <property type="entry name" value="Clp_R_N"/>
</dbReference>
<dbReference type="InterPro" id="IPR036628">
    <property type="entry name" value="Clp_N_dom_sf"/>
</dbReference>
<organism evidence="5 6">
    <name type="scientific">Escallonia herrerae</name>
    <dbReference type="NCBI Taxonomy" id="1293975"/>
    <lineage>
        <taxon>Eukaryota</taxon>
        <taxon>Viridiplantae</taxon>
        <taxon>Streptophyta</taxon>
        <taxon>Embryophyta</taxon>
        <taxon>Tracheophyta</taxon>
        <taxon>Spermatophyta</taxon>
        <taxon>Magnoliopsida</taxon>
        <taxon>eudicotyledons</taxon>
        <taxon>Gunneridae</taxon>
        <taxon>Pentapetalae</taxon>
        <taxon>asterids</taxon>
        <taxon>campanulids</taxon>
        <taxon>Escalloniales</taxon>
        <taxon>Escalloniaceae</taxon>
        <taxon>Escallonia</taxon>
    </lineage>
</organism>
<gene>
    <name evidence="5" type="ORF">RJ639_037113</name>
</gene>
<dbReference type="Proteomes" id="UP001188597">
    <property type="component" value="Unassembled WGS sequence"/>
</dbReference>
<feature type="domain" description="Clp R" evidence="4">
    <location>
        <begin position="9"/>
        <end position="187"/>
    </location>
</feature>
<comment type="caution">
    <text evidence="5">The sequence shown here is derived from an EMBL/GenBank/DDBJ whole genome shotgun (WGS) entry which is preliminary data.</text>
</comment>
<dbReference type="SUPFAM" id="SSF81923">
    <property type="entry name" value="Double Clp-N motif"/>
    <property type="match status" value="1"/>
</dbReference>
<evidence type="ECO:0000256" key="1">
    <source>
        <dbReference type="ARBA" id="ARBA00008675"/>
    </source>
</evidence>
<accession>A0AA89BCD9</accession>
<dbReference type="PROSITE" id="PS51903">
    <property type="entry name" value="CLP_R"/>
    <property type="match status" value="1"/>
</dbReference>
<evidence type="ECO:0000313" key="6">
    <source>
        <dbReference type="Proteomes" id="UP001188597"/>
    </source>
</evidence>